<evidence type="ECO:0000313" key="3">
    <source>
        <dbReference type="EMBL" id="GAA0485255.1"/>
    </source>
</evidence>
<sequence>MLRFLSLICFSLALLAPAQAAWHEASSDHFLIYSNQKEKDVRTFAERLERYHDSMRFLFNRPATKPSPSNRVTIYVVKNLGDVRDLYGGENKFVAGFYIPRAGGSMAIVAKVKSSRREMSQSELILLHEYAHHFLIGSAARAYPRWLSEGFAEFYGTAKFGSDGSVSLGLPSKGRAYELALAKTVPITLLLDTKAYAADKSKRYDSFYGQSWALYHMLHFSEERKGQLPNYLRQLAKGAEEIDAAKAAFGDLKELNSDLNRYLRQRKITTYRIPPEYLNVGSINMRRLRAGEAAMMPVLIQSKRGVTEEQAAELLLDARKIAGAHPTDPAVLAALAEAEYDAGNDAEAIAAAEGALAINPNETNAYIQKGYALARMAPDAENEAAAWKKMRRQFVKLNKIENDHPIPLIQFYRSYREQGINPPVIAVDGLARALELAPYDNGLRWMMANEFMEQKKYDWAAHTLGPLAYSPHVSEFTDNALAMLKEAEAKALEAKNEKEAAVGS</sequence>
<feature type="chain" id="PRO_5047242501" description="DUF1570 domain-containing protein" evidence="2">
    <location>
        <begin position="21"/>
        <end position="504"/>
    </location>
</feature>
<comment type="caution">
    <text evidence="3">The sequence shown here is derived from an EMBL/GenBank/DDBJ whole genome shotgun (WGS) entry which is preliminary data.</text>
</comment>
<evidence type="ECO:0000313" key="4">
    <source>
        <dbReference type="Proteomes" id="UP001500713"/>
    </source>
</evidence>
<evidence type="ECO:0000256" key="2">
    <source>
        <dbReference type="SAM" id="SignalP"/>
    </source>
</evidence>
<organism evidence="3 4">
    <name type="scientific">Parasphingorhabdus litoris</name>
    <dbReference type="NCBI Taxonomy" id="394733"/>
    <lineage>
        <taxon>Bacteria</taxon>
        <taxon>Pseudomonadati</taxon>
        <taxon>Pseudomonadota</taxon>
        <taxon>Alphaproteobacteria</taxon>
        <taxon>Sphingomonadales</taxon>
        <taxon>Sphingomonadaceae</taxon>
        <taxon>Parasphingorhabdus</taxon>
    </lineage>
</organism>
<feature type="coiled-coil region" evidence="1">
    <location>
        <begin position="477"/>
        <end position="504"/>
    </location>
</feature>
<keyword evidence="2" id="KW-0732">Signal</keyword>
<proteinExistence type="predicted"/>
<keyword evidence="1" id="KW-0175">Coiled coil</keyword>
<dbReference type="EMBL" id="BAAAEM010000003">
    <property type="protein sequence ID" value="GAA0485255.1"/>
    <property type="molecule type" value="Genomic_DNA"/>
</dbReference>
<dbReference type="SUPFAM" id="SSF48452">
    <property type="entry name" value="TPR-like"/>
    <property type="match status" value="1"/>
</dbReference>
<evidence type="ECO:0008006" key="5">
    <source>
        <dbReference type="Google" id="ProtNLM"/>
    </source>
</evidence>
<reference evidence="4" key="1">
    <citation type="journal article" date="2019" name="Int. J. Syst. Evol. Microbiol.">
        <title>The Global Catalogue of Microorganisms (GCM) 10K type strain sequencing project: providing services to taxonomists for standard genome sequencing and annotation.</title>
        <authorList>
            <consortium name="The Broad Institute Genomics Platform"/>
            <consortium name="The Broad Institute Genome Sequencing Center for Infectious Disease"/>
            <person name="Wu L."/>
            <person name="Ma J."/>
        </authorList>
    </citation>
    <scope>NUCLEOTIDE SEQUENCE [LARGE SCALE GENOMIC DNA]</scope>
    <source>
        <strain evidence="4">JCM 14162</strain>
    </source>
</reference>
<accession>A0ABP3KRD6</accession>
<keyword evidence="4" id="KW-1185">Reference proteome</keyword>
<evidence type="ECO:0000256" key="1">
    <source>
        <dbReference type="SAM" id="Coils"/>
    </source>
</evidence>
<gene>
    <name evidence="3" type="ORF">GCM10009096_29940</name>
</gene>
<dbReference type="InterPro" id="IPR011990">
    <property type="entry name" value="TPR-like_helical_dom_sf"/>
</dbReference>
<protein>
    <recommendedName>
        <fullName evidence="5">DUF1570 domain-containing protein</fullName>
    </recommendedName>
</protein>
<feature type="signal peptide" evidence="2">
    <location>
        <begin position="1"/>
        <end position="20"/>
    </location>
</feature>
<dbReference type="Proteomes" id="UP001500713">
    <property type="component" value="Unassembled WGS sequence"/>
</dbReference>
<dbReference type="Gene3D" id="1.25.40.10">
    <property type="entry name" value="Tetratricopeptide repeat domain"/>
    <property type="match status" value="1"/>
</dbReference>
<name>A0ABP3KRD6_9SPHN</name>